<dbReference type="EMBL" id="VHSG01000043">
    <property type="protein sequence ID" value="TQV66156.1"/>
    <property type="molecule type" value="Genomic_DNA"/>
</dbReference>
<protein>
    <submittedName>
        <fullName evidence="2">Uncharacterized protein</fullName>
    </submittedName>
</protein>
<feature type="transmembrane region" description="Helical" evidence="1">
    <location>
        <begin position="91"/>
        <end position="108"/>
    </location>
</feature>
<dbReference type="Proteomes" id="UP000319732">
    <property type="component" value="Unassembled WGS sequence"/>
</dbReference>
<keyword evidence="1" id="KW-0472">Membrane</keyword>
<keyword evidence="3" id="KW-1185">Reference proteome</keyword>
<proteinExistence type="predicted"/>
<organism evidence="2 3">
    <name type="scientific">Exilibacterium tricleocarpae</name>
    <dbReference type="NCBI Taxonomy" id="2591008"/>
    <lineage>
        <taxon>Bacteria</taxon>
        <taxon>Pseudomonadati</taxon>
        <taxon>Pseudomonadota</taxon>
        <taxon>Gammaproteobacteria</taxon>
        <taxon>Cellvibrionales</taxon>
        <taxon>Cellvibrionaceae</taxon>
        <taxon>Exilibacterium</taxon>
    </lineage>
</organism>
<accession>A0A545SMS4</accession>
<keyword evidence="1" id="KW-1133">Transmembrane helix</keyword>
<dbReference type="AlphaFoldDB" id="A0A545SMS4"/>
<keyword evidence="1" id="KW-0812">Transmembrane</keyword>
<evidence type="ECO:0000313" key="3">
    <source>
        <dbReference type="Proteomes" id="UP000319732"/>
    </source>
</evidence>
<name>A0A545SMS4_9GAMM</name>
<gene>
    <name evidence="2" type="ORF">FKG94_27420</name>
</gene>
<feature type="transmembrane region" description="Helical" evidence="1">
    <location>
        <begin position="6"/>
        <end position="30"/>
    </location>
</feature>
<sequence length="109" mass="12396">MNYSDLGVILFFLSAVMLVSSVLGYFYYLLMYSICLSKVSSNGLGRVDVKTVFTLGGINKTTSLFDGLMKKKYREYGNEELTTKGDRCRKFMISAFLFFFLSLVLIVFV</sequence>
<evidence type="ECO:0000313" key="2">
    <source>
        <dbReference type="EMBL" id="TQV66156.1"/>
    </source>
</evidence>
<comment type="caution">
    <text evidence="2">The sequence shown here is derived from an EMBL/GenBank/DDBJ whole genome shotgun (WGS) entry which is preliminary data.</text>
</comment>
<evidence type="ECO:0000256" key="1">
    <source>
        <dbReference type="SAM" id="Phobius"/>
    </source>
</evidence>
<dbReference type="RefSeq" id="WP_142930152.1">
    <property type="nucleotide sequence ID" value="NZ_ML660118.1"/>
</dbReference>
<reference evidence="2 3" key="1">
    <citation type="submission" date="2019-06" db="EMBL/GenBank/DDBJ databases">
        <title>Whole genome sequence for Cellvibrionaceae sp. R142.</title>
        <authorList>
            <person name="Wang G."/>
        </authorList>
    </citation>
    <scope>NUCLEOTIDE SEQUENCE [LARGE SCALE GENOMIC DNA]</scope>
    <source>
        <strain evidence="2 3">R142</strain>
    </source>
</reference>